<dbReference type="Proteomes" id="UP000698800">
    <property type="component" value="Unassembled WGS sequence"/>
</dbReference>
<dbReference type="AlphaFoldDB" id="A0A9P8KXX8"/>
<name>A0A9P8KXX8_9PEZI</name>
<evidence type="ECO:0000256" key="1">
    <source>
        <dbReference type="SAM" id="Phobius"/>
    </source>
</evidence>
<keyword evidence="1" id="KW-0472">Membrane</keyword>
<keyword evidence="3" id="KW-1185">Reference proteome</keyword>
<comment type="caution">
    <text evidence="2">The sequence shown here is derived from an EMBL/GenBank/DDBJ whole genome shotgun (WGS) entry which is preliminary data.</text>
</comment>
<gene>
    <name evidence="2" type="ORF">FGG08_003591</name>
</gene>
<protein>
    <submittedName>
        <fullName evidence="2">Uncharacterized protein</fullName>
    </submittedName>
</protein>
<keyword evidence="1" id="KW-1133">Transmembrane helix</keyword>
<accession>A0A9P8KXX8</accession>
<proteinExistence type="predicted"/>
<feature type="transmembrane region" description="Helical" evidence="1">
    <location>
        <begin position="131"/>
        <end position="148"/>
    </location>
</feature>
<dbReference type="EMBL" id="JAGHQL010000064">
    <property type="protein sequence ID" value="KAH0541959.1"/>
    <property type="molecule type" value="Genomic_DNA"/>
</dbReference>
<keyword evidence="1" id="KW-0812">Transmembrane</keyword>
<evidence type="ECO:0000313" key="3">
    <source>
        <dbReference type="Proteomes" id="UP000698800"/>
    </source>
</evidence>
<organism evidence="2 3">
    <name type="scientific">Glutinoglossum americanum</name>
    <dbReference type="NCBI Taxonomy" id="1670608"/>
    <lineage>
        <taxon>Eukaryota</taxon>
        <taxon>Fungi</taxon>
        <taxon>Dikarya</taxon>
        <taxon>Ascomycota</taxon>
        <taxon>Pezizomycotina</taxon>
        <taxon>Geoglossomycetes</taxon>
        <taxon>Geoglossales</taxon>
        <taxon>Geoglossaceae</taxon>
        <taxon>Glutinoglossum</taxon>
    </lineage>
</organism>
<reference evidence="2" key="1">
    <citation type="submission" date="2021-03" db="EMBL/GenBank/DDBJ databases">
        <title>Comparative genomics and phylogenomic investigation of the class Geoglossomycetes provide insights into ecological specialization and systematics.</title>
        <authorList>
            <person name="Melie T."/>
            <person name="Pirro S."/>
            <person name="Miller A.N."/>
            <person name="Quandt A."/>
        </authorList>
    </citation>
    <scope>NUCLEOTIDE SEQUENCE</scope>
    <source>
        <strain evidence="2">GBOQ0MN5Z8</strain>
    </source>
</reference>
<evidence type="ECO:0000313" key="2">
    <source>
        <dbReference type="EMBL" id="KAH0541959.1"/>
    </source>
</evidence>
<sequence>MNWDTASLVSSFNAWATSEPKSASLSPQQVSGELAAESTWYRDFPPSIVKVIQTSVVATDHRNDWGSMVSILGDLIWSTTVGPQYTKLPQDVKAEITRAGSSYIASMTSLGFKPTPVPSNAATIQSRSSSSLFAAAIAVGAVMFLGIAL</sequence>
<dbReference type="OrthoDB" id="5393763at2759"/>